<dbReference type="Gene3D" id="1.10.3720.10">
    <property type="entry name" value="MetI-like"/>
    <property type="match status" value="1"/>
</dbReference>
<evidence type="ECO:0000256" key="2">
    <source>
        <dbReference type="ARBA" id="ARBA00007069"/>
    </source>
</evidence>
<dbReference type="BioCyc" id="TSAC1094508:GLMA-1608-MONOMER"/>
<evidence type="ECO:0000256" key="8">
    <source>
        <dbReference type="RuleBase" id="RU363032"/>
    </source>
</evidence>
<evidence type="ECO:0000256" key="3">
    <source>
        <dbReference type="ARBA" id="ARBA00022448"/>
    </source>
</evidence>
<dbReference type="GO" id="GO:0005315">
    <property type="term" value="F:phosphate transmembrane transporter activity"/>
    <property type="evidence" value="ECO:0007669"/>
    <property type="project" value="InterPro"/>
</dbReference>
<keyword evidence="5 8" id="KW-0812">Transmembrane</keyword>
<dbReference type="InterPro" id="IPR000515">
    <property type="entry name" value="MetI-like"/>
</dbReference>
<keyword evidence="6 8" id="KW-1133">Transmembrane helix</keyword>
<proteinExistence type="inferred from homology"/>
<dbReference type="InterPro" id="IPR051124">
    <property type="entry name" value="Phosphate_Transport_Permease"/>
</dbReference>
<dbReference type="GO" id="GO:0006817">
    <property type="term" value="P:phosphate ion transport"/>
    <property type="evidence" value="ECO:0007669"/>
    <property type="project" value="UniProtKB-KW"/>
</dbReference>
<comment type="similarity">
    <text evidence="2 9">Belongs to the binding-protein-dependent transport system permease family. CysTW subfamily.</text>
</comment>
<keyword evidence="4 9" id="KW-1003">Cell membrane</keyword>
<name>I3VVP7_THESW</name>
<evidence type="ECO:0000313" key="12">
    <source>
        <dbReference type="Proteomes" id="UP000006178"/>
    </source>
</evidence>
<dbReference type="PATRIC" id="fig|1094508.3.peg.1607"/>
<evidence type="ECO:0000256" key="7">
    <source>
        <dbReference type="ARBA" id="ARBA00023136"/>
    </source>
</evidence>
<reference evidence="11 12" key="1">
    <citation type="journal article" date="2014" name="Appl. Environ. Microbiol.">
        <title>Profile of Secreted Hydrolases, Associated Proteins, and SlpA in Thermoanaerobacterium saccharolyticum during the Degradation of Hemicellulose.</title>
        <authorList>
            <person name="Currie D.H."/>
            <person name="Guss A.M."/>
            <person name="Herring C.D."/>
            <person name="Giannone R.J."/>
            <person name="Johnson C.M."/>
            <person name="Lankford P.K."/>
            <person name="Brown S.D."/>
            <person name="Hettich R.L."/>
            <person name="Lynd L.R."/>
        </authorList>
    </citation>
    <scope>NUCLEOTIDE SEQUENCE [LARGE SCALE GENOMIC DNA]</scope>
    <source>
        <strain evidence="12">DSM 8691 / JW/SL-YS485</strain>
    </source>
</reference>
<dbReference type="GO" id="GO:0005886">
    <property type="term" value="C:plasma membrane"/>
    <property type="evidence" value="ECO:0007669"/>
    <property type="project" value="UniProtKB-SubCell"/>
</dbReference>
<keyword evidence="9" id="KW-0592">Phosphate transport</keyword>
<dbReference type="Pfam" id="PF00528">
    <property type="entry name" value="BPD_transp_1"/>
    <property type="match status" value="1"/>
</dbReference>
<dbReference type="PANTHER" id="PTHR30425:SF2">
    <property type="entry name" value="ABC TRANSPORTER PERMEASE PROTEIN YQGH-RELATED"/>
    <property type="match status" value="1"/>
</dbReference>
<dbReference type="InterPro" id="IPR011864">
    <property type="entry name" value="Phosphate_PstC"/>
</dbReference>
<comment type="function">
    <text evidence="9">Part of the binding-protein-dependent transport system for phosphate; probably responsible for the translocation of the substrate across the membrane.</text>
</comment>
<dbReference type="KEGG" id="tsh:Tsac_1585"/>
<dbReference type="InterPro" id="IPR035906">
    <property type="entry name" value="MetI-like_sf"/>
</dbReference>
<dbReference type="AlphaFoldDB" id="I3VVP7"/>
<feature type="transmembrane region" description="Helical" evidence="8">
    <location>
        <begin position="20"/>
        <end position="39"/>
    </location>
</feature>
<dbReference type="STRING" id="1094508.Tsac_1585"/>
<dbReference type="CDD" id="cd06261">
    <property type="entry name" value="TM_PBP2"/>
    <property type="match status" value="1"/>
</dbReference>
<protein>
    <recommendedName>
        <fullName evidence="9">Phosphate transport system permease protein</fullName>
    </recommendedName>
</protein>
<evidence type="ECO:0000256" key="4">
    <source>
        <dbReference type="ARBA" id="ARBA00022475"/>
    </source>
</evidence>
<dbReference type="PROSITE" id="PS50928">
    <property type="entry name" value="ABC_TM1"/>
    <property type="match status" value="1"/>
</dbReference>
<evidence type="ECO:0000256" key="1">
    <source>
        <dbReference type="ARBA" id="ARBA00004651"/>
    </source>
</evidence>
<evidence type="ECO:0000256" key="6">
    <source>
        <dbReference type="ARBA" id="ARBA00022989"/>
    </source>
</evidence>
<dbReference type="NCBIfam" id="TIGR02138">
    <property type="entry name" value="phosphate_pstC"/>
    <property type="match status" value="1"/>
</dbReference>
<dbReference type="PANTHER" id="PTHR30425">
    <property type="entry name" value="PHOSPHATE TRANSPORT SYSTEM PERMEASE PROTEIN PST"/>
    <property type="match status" value="1"/>
</dbReference>
<dbReference type="SUPFAM" id="SSF161098">
    <property type="entry name" value="MetI-like"/>
    <property type="match status" value="1"/>
</dbReference>
<dbReference type="EMBL" id="CP003184">
    <property type="protein sequence ID" value="AFK86592.1"/>
    <property type="molecule type" value="Genomic_DNA"/>
</dbReference>
<accession>I3VVP7</accession>
<feature type="transmembrane region" description="Helical" evidence="8">
    <location>
        <begin position="212"/>
        <end position="235"/>
    </location>
</feature>
<dbReference type="Proteomes" id="UP000006178">
    <property type="component" value="Chromosome"/>
</dbReference>
<feature type="transmembrane region" description="Helical" evidence="8">
    <location>
        <begin position="151"/>
        <end position="171"/>
    </location>
</feature>
<dbReference type="RefSeq" id="WP_014758459.1">
    <property type="nucleotide sequence ID" value="NC_017992.1"/>
</dbReference>
<feature type="transmembrane region" description="Helical" evidence="8">
    <location>
        <begin position="80"/>
        <end position="104"/>
    </location>
</feature>
<keyword evidence="7 8" id="KW-0472">Membrane</keyword>
<evidence type="ECO:0000256" key="5">
    <source>
        <dbReference type="ARBA" id="ARBA00022692"/>
    </source>
</evidence>
<keyword evidence="3 8" id="KW-0813">Transport</keyword>
<evidence type="ECO:0000259" key="10">
    <source>
        <dbReference type="PROSITE" id="PS50928"/>
    </source>
</evidence>
<feature type="transmembrane region" description="Helical" evidence="8">
    <location>
        <begin position="272"/>
        <end position="295"/>
    </location>
</feature>
<organism evidence="11 12">
    <name type="scientific">Thermoanaerobacterium saccharolyticum (strain DSM 8691 / JW/SL-YS485)</name>
    <dbReference type="NCBI Taxonomy" id="1094508"/>
    <lineage>
        <taxon>Bacteria</taxon>
        <taxon>Bacillati</taxon>
        <taxon>Bacillota</taxon>
        <taxon>Clostridia</taxon>
        <taxon>Thermoanaerobacterales</taxon>
        <taxon>Thermoanaerobacteraceae</taxon>
        <taxon>Thermoanaerobacterium</taxon>
    </lineage>
</organism>
<keyword evidence="12" id="KW-1185">Reference proteome</keyword>
<feature type="transmembrane region" description="Helical" evidence="8">
    <location>
        <begin position="124"/>
        <end position="145"/>
    </location>
</feature>
<dbReference type="eggNOG" id="COG0573">
    <property type="taxonomic scope" value="Bacteria"/>
</dbReference>
<gene>
    <name evidence="11" type="ordered locus">Tsac_1585</name>
</gene>
<sequence length="301" mass="32725">MSEKYDKRRKIFDKIGKTYAFICAFLLIVITVSIFYFVATKGLSTFIVDKRSISEFLFGTTWKPDRPNSQGGLAIGSLQFILGSVLVSVFAILISTPLSISAAIFMVEIAKKLGRNLLQPAMEIFVGIPSVVYGWIGLTVLVPFISKHIGGLGFSLLAGILVLTIMVLPTITSVSTDAIKSLPWEIREASYALGATRWQTIRRVVLPAAKSGILTAVVLGLARAFGEALAVQMVIGNSPAIPLSFLQPMSTITSVITMDMANTVTGSTWNNALWSLALLLLLISFGFILIIRLVGRRSMYK</sequence>
<feature type="domain" description="ABC transmembrane type-1" evidence="10">
    <location>
        <begin position="81"/>
        <end position="291"/>
    </location>
</feature>
<evidence type="ECO:0000256" key="9">
    <source>
        <dbReference type="RuleBase" id="RU363054"/>
    </source>
</evidence>
<evidence type="ECO:0000313" key="11">
    <source>
        <dbReference type="EMBL" id="AFK86592.1"/>
    </source>
</evidence>
<comment type="subcellular location">
    <subcellularLocation>
        <location evidence="1 8">Cell membrane</location>
        <topology evidence="1 8">Multi-pass membrane protein</topology>
    </subcellularLocation>
</comment>